<organism evidence="5 6">
    <name type="scientific">Halarcobacter mediterraneus</name>
    <dbReference type="NCBI Taxonomy" id="2023153"/>
    <lineage>
        <taxon>Bacteria</taxon>
        <taxon>Pseudomonadati</taxon>
        <taxon>Campylobacterota</taxon>
        <taxon>Epsilonproteobacteria</taxon>
        <taxon>Campylobacterales</taxon>
        <taxon>Arcobacteraceae</taxon>
        <taxon>Halarcobacter</taxon>
    </lineage>
</organism>
<gene>
    <name evidence="5" type="ORF">CP965_13270</name>
</gene>
<sequence>TANAVKGDKEKFLSLGMDGYLSKPINTSDLYKLFDLFLIKNENMNEGSNKNNLKDKGSIDINEVINKLGVSEKIALLLVDKFKKDILNDLEDLGKLIKEEKKDEISKKAHYIKNSCLNISLDDICSLLQKLESNEFSIDECKSLYIQIEQKIKAII</sequence>
<evidence type="ECO:0000259" key="3">
    <source>
        <dbReference type="PROSITE" id="PS50110"/>
    </source>
</evidence>
<dbReference type="Gene3D" id="3.40.50.2300">
    <property type="match status" value="1"/>
</dbReference>
<dbReference type="InterPro" id="IPR036641">
    <property type="entry name" value="HPT_dom_sf"/>
</dbReference>
<dbReference type="InterPro" id="IPR008207">
    <property type="entry name" value="Sig_transdc_His_kin_Hpt_dom"/>
</dbReference>
<dbReference type="PROSITE" id="PS50110">
    <property type="entry name" value="RESPONSE_REGULATORY"/>
    <property type="match status" value="1"/>
</dbReference>
<keyword evidence="6" id="KW-1185">Reference proteome</keyword>
<feature type="modified residue" description="Phosphohistidine" evidence="1">
    <location>
        <position position="110"/>
    </location>
</feature>
<feature type="domain" description="Response regulatory" evidence="3">
    <location>
        <begin position="1"/>
        <end position="38"/>
    </location>
</feature>
<dbReference type="AlphaFoldDB" id="A0A4Q1AQJ2"/>
<evidence type="ECO:0000256" key="1">
    <source>
        <dbReference type="PROSITE-ProRule" id="PRU00110"/>
    </source>
</evidence>
<dbReference type="RefSeq" id="WP_206732307.1">
    <property type="nucleotide sequence ID" value="NZ_NXIE01000006.1"/>
</dbReference>
<dbReference type="Proteomes" id="UP000289718">
    <property type="component" value="Unassembled WGS sequence"/>
</dbReference>
<evidence type="ECO:0000313" key="6">
    <source>
        <dbReference type="Proteomes" id="UP000289718"/>
    </source>
</evidence>
<dbReference type="InterPro" id="IPR001789">
    <property type="entry name" value="Sig_transdc_resp-reg_receiver"/>
</dbReference>
<evidence type="ECO:0008006" key="7">
    <source>
        <dbReference type="Google" id="ProtNLM"/>
    </source>
</evidence>
<dbReference type="GO" id="GO:0000160">
    <property type="term" value="P:phosphorelay signal transduction system"/>
    <property type="evidence" value="ECO:0007669"/>
    <property type="project" value="InterPro"/>
</dbReference>
<dbReference type="Gene3D" id="1.20.120.160">
    <property type="entry name" value="HPT domain"/>
    <property type="match status" value="1"/>
</dbReference>
<dbReference type="PROSITE" id="PS50894">
    <property type="entry name" value="HPT"/>
    <property type="match status" value="1"/>
</dbReference>
<feature type="non-terminal residue" evidence="5">
    <location>
        <position position="1"/>
    </location>
</feature>
<dbReference type="GO" id="GO:0004672">
    <property type="term" value="F:protein kinase activity"/>
    <property type="evidence" value="ECO:0007669"/>
    <property type="project" value="UniProtKB-ARBA"/>
</dbReference>
<reference evidence="5 6" key="1">
    <citation type="submission" date="2017-09" db="EMBL/GenBank/DDBJ databases">
        <title>Genomics of the genus Arcobacter.</title>
        <authorList>
            <person name="Perez-Cataluna A."/>
            <person name="Figueras M.J."/>
            <person name="Salas-Masso N."/>
        </authorList>
    </citation>
    <scope>NUCLEOTIDE SEQUENCE [LARGE SCALE GENOMIC DNA]</scope>
    <source>
        <strain evidence="5 6">F156-34</strain>
    </source>
</reference>
<evidence type="ECO:0000313" key="5">
    <source>
        <dbReference type="EMBL" id="RXK11732.1"/>
    </source>
</evidence>
<evidence type="ECO:0000256" key="2">
    <source>
        <dbReference type="PROSITE-ProRule" id="PRU00169"/>
    </source>
</evidence>
<comment type="caution">
    <text evidence="5">The sequence shown here is derived from an EMBL/GenBank/DDBJ whole genome shotgun (WGS) entry which is preliminary data.</text>
</comment>
<protein>
    <recommendedName>
        <fullName evidence="7">Response regulatory domain-containing protein</fullName>
    </recommendedName>
</protein>
<name>A0A4Q1AQJ2_9BACT</name>
<proteinExistence type="predicted"/>
<accession>A0A4Q1AQJ2</accession>
<dbReference type="Pfam" id="PF01627">
    <property type="entry name" value="Hpt"/>
    <property type="match status" value="1"/>
</dbReference>
<dbReference type="SUPFAM" id="SSF47226">
    <property type="entry name" value="Histidine-containing phosphotransfer domain, HPT domain"/>
    <property type="match status" value="1"/>
</dbReference>
<keyword evidence="1" id="KW-0597">Phosphoprotein</keyword>
<feature type="domain" description="HPt" evidence="4">
    <location>
        <begin position="71"/>
        <end position="156"/>
    </location>
</feature>
<dbReference type="EMBL" id="NXIE01000006">
    <property type="protein sequence ID" value="RXK11732.1"/>
    <property type="molecule type" value="Genomic_DNA"/>
</dbReference>
<evidence type="ECO:0000259" key="4">
    <source>
        <dbReference type="PROSITE" id="PS50894"/>
    </source>
</evidence>
<comment type="caution">
    <text evidence="2">Lacks conserved residue(s) required for the propagation of feature annotation.</text>
</comment>